<dbReference type="Proteomes" id="UP000823941">
    <property type="component" value="Chromosome 19"/>
</dbReference>
<evidence type="ECO:0000256" key="3">
    <source>
        <dbReference type="ARBA" id="ARBA00022989"/>
    </source>
</evidence>
<feature type="transmembrane region" description="Helical" evidence="5">
    <location>
        <begin position="100"/>
        <end position="124"/>
    </location>
</feature>
<dbReference type="Pfam" id="PF00335">
    <property type="entry name" value="Tetraspanin"/>
    <property type="match status" value="1"/>
</dbReference>
<dbReference type="CDD" id="cd03156">
    <property type="entry name" value="uroplakin_I_like_LEL"/>
    <property type="match status" value="1"/>
</dbReference>
<accession>A0ABQ7Q939</accession>
<dbReference type="InterPro" id="IPR018499">
    <property type="entry name" value="Tetraspanin/Peripherin"/>
</dbReference>
<dbReference type="SUPFAM" id="SSF48652">
    <property type="entry name" value="Tetraspanin"/>
    <property type="match status" value="1"/>
</dbReference>
<evidence type="ECO:0000313" key="6">
    <source>
        <dbReference type="EMBL" id="KAG7301625.1"/>
    </source>
</evidence>
<dbReference type="EMBL" id="JAHIBW010000019">
    <property type="protein sequence ID" value="KAG7301625.1"/>
    <property type="molecule type" value="Genomic_DNA"/>
</dbReference>
<gene>
    <name evidence="6" type="ORF">JYU34_014602</name>
</gene>
<organism evidence="6 7">
    <name type="scientific">Plutella xylostella</name>
    <name type="common">Diamondback moth</name>
    <name type="synonym">Plutella maculipennis</name>
    <dbReference type="NCBI Taxonomy" id="51655"/>
    <lineage>
        <taxon>Eukaryota</taxon>
        <taxon>Metazoa</taxon>
        <taxon>Ecdysozoa</taxon>
        <taxon>Arthropoda</taxon>
        <taxon>Hexapoda</taxon>
        <taxon>Insecta</taxon>
        <taxon>Pterygota</taxon>
        <taxon>Neoptera</taxon>
        <taxon>Endopterygota</taxon>
        <taxon>Lepidoptera</taxon>
        <taxon>Glossata</taxon>
        <taxon>Ditrysia</taxon>
        <taxon>Yponomeutoidea</taxon>
        <taxon>Plutellidae</taxon>
        <taxon>Plutella</taxon>
    </lineage>
</organism>
<comment type="subcellular location">
    <subcellularLocation>
        <location evidence="1">Membrane</location>
        <topology evidence="1">Multi-pass membrane protein</topology>
    </subcellularLocation>
</comment>
<reference evidence="6 7" key="1">
    <citation type="submission" date="2021-06" db="EMBL/GenBank/DDBJ databases">
        <title>A haploid diamondback moth (Plutella xylostella L.) genome assembly resolves 31 chromosomes and identifies a diamide resistance mutation.</title>
        <authorList>
            <person name="Ward C.M."/>
            <person name="Perry K.D."/>
            <person name="Baker G."/>
            <person name="Powis K."/>
            <person name="Heckel D.G."/>
            <person name="Baxter S.W."/>
        </authorList>
    </citation>
    <scope>NUCLEOTIDE SEQUENCE [LARGE SCALE GENOMIC DNA]</scope>
    <source>
        <strain evidence="6 7">LV</strain>
        <tissue evidence="6">Single pupa</tissue>
    </source>
</reference>
<name>A0ABQ7Q939_PLUXY</name>
<keyword evidence="7" id="KW-1185">Reference proteome</keyword>
<evidence type="ECO:0000256" key="5">
    <source>
        <dbReference type="SAM" id="Phobius"/>
    </source>
</evidence>
<sequence length="355" mass="40360">MHTICLPRTCLSICNLLICSGGLFVAVACVWCAFNTDLVKTVNYGVLKTPVNVFADFINLKLGSFSITYLILPICLLASCTSCCGLLGSCCRLKCAIKSYMCLVTLLFAVTFHTFFLTVLYSIYYDDKEFQVSLQSSFKTHYGKQDDLGTYFWNHVMVAYECCGVVDYEDFIKTPWHRDNANASFPLQCCFLQNKSSLQPVYVECPYGEHSKIYSHRNGCFQVLHDHFVSKSVLIAFMVLLYLLIYFCIIIFSYTLVKGRPLIRRSSANRIARLKKEALERVASSISTTSLQNMLFEDSEPPQKMVRLMSSMQPNLRYEYPANFNMPQDAFNRASMYNFQNMPGVPANANSEAQN</sequence>
<evidence type="ECO:0000256" key="1">
    <source>
        <dbReference type="ARBA" id="ARBA00004141"/>
    </source>
</evidence>
<proteinExistence type="predicted"/>
<evidence type="ECO:0000256" key="4">
    <source>
        <dbReference type="ARBA" id="ARBA00023136"/>
    </source>
</evidence>
<feature type="transmembrane region" description="Helical" evidence="5">
    <location>
        <begin position="233"/>
        <end position="257"/>
    </location>
</feature>
<feature type="transmembrane region" description="Helical" evidence="5">
    <location>
        <begin position="67"/>
        <end position="88"/>
    </location>
</feature>
<evidence type="ECO:0000313" key="7">
    <source>
        <dbReference type="Proteomes" id="UP000823941"/>
    </source>
</evidence>
<keyword evidence="2 5" id="KW-0812">Transmembrane</keyword>
<dbReference type="InterPro" id="IPR008952">
    <property type="entry name" value="Tetraspanin_EC2_sf"/>
</dbReference>
<evidence type="ECO:0008006" key="8">
    <source>
        <dbReference type="Google" id="ProtNLM"/>
    </source>
</evidence>
<feature type="transmembrane region" description="Helical" evidence="5">
    <location>
        <begin position="12"/>
        <end position="34"/>
    </location>
</feature>
<keyword evidence="4 5" id="KW-0472">Membrane</keyword>
<comment type="caution">
    <text evidence="6">The sequence shown here is derived from an EMBL/GenBank/DDBJ whole genome shotgun (WGS) entry which is preliminary data.</text>
</comment>
<evidence type="ECO:0000256" key="2">
    <source>
        <dbReference type="ARBA" id="ARBA00022692"/>
    </source>
</evidence>
<protein>
    <recommendedName>
        <fullName evidence="8">Tetraspanin</fullName>
    </recommendedName>
</protein>
<dbReference type="Gene3D" id="1.10.1450.10">
    <property type="entry name" value="Tetraspanin"/>
    <property type="match status" value="1"/>
</dbReference>
<keyword evidence="3 5" id="KW-1133">Transmembrane helix</keyword>